<accession>A0A8S9QSA0</accession>
<dbReference type="Pfam" id="PF00854">
    <property type="entry name" value="PTR2"/>
    <property type="match status" value="1"/>
</dbReference>
<dbReference type="EMBL" id="QGKX02000996">
    <property type="protein sequence ID" value="KAF3555936.1"/>
    <property type="molecule type" value="Genomic_DNA"/>
</dbReference>
<sequence>MKCHTRNEFKDNIAKGNVEGDGSFLDEALRERESLPGPLRCTEEQVKDVKIVIKTLPIFMSTIMLNCCLAQLSTRSIQQASTMNTKLGS</sequence>
<keyword evidence="5" id="KW-0472">Membrane</keyword>
<evidence type="ECO:0000313" key="7">
    <source>
        <dbReference type="Proteomes" id="UP000712600"/>
    </source>
</evidence>
<evidence type="ECO:0000313" key="6">
    <source>
        <dbReference type="EMBL" id="KAF3555936.1"/>
    </source>
</evidence>
<evidence type="ECO:0000256" key="2">
    <source>
        <dbReference type="ARBA" id="ARBA00005982"/>
    </source>
</evidence>
<keyword evidence="3" id="KW-0812">Transmembrane</keyword>
<dbReference type="PANTHER" id="PTHR11654">
    <property type="entry name" value="OLIGOPEPTIDE TRANSPORTER-RELATED"/>
    <property type="match status" value="1"/>
</dbReference>
<organism evidence="6 7">
    <name type="scientific">Brassica cretica</name>
    <name type="common">Mustard</name>
    <dbReference type="NCBI Taxonomy" id="69181"/>
    <lineage>
        <taxon>Eukaryota</taxon>
        <taxon>Viridiplantae</taxon>
        <taxon>Streptophyta</taxon>
        <taxon>Embryophyta</taxon>
        <taxon>Tracheophyta</taxon>
        <taxon>Spermatophyta</taxon>
        <taxon>Magnoliopsida</taxon>
        <taxon>eudicotyledons</taxon>
        <taxon>Gunneridae</taxon>
        <taxon>Pentapetalae</taxon>
        <taxon>rosids</taxon>
        <taxon>malvids</taxon>
        <taxon>Brassicales</taxon>
        <taxon>Brassicaceae</taxon>
        <taxon>Brassiceae</taxon>
        <taxon>Brassica</taxon>
    </lineage>
</organism>
<evidence type="ECO:0000256" key="1">
    <source>
        <dbReference type="ARBA" id="ARBA00004141"/>
    </source>
</evidence>
<evidence type="ECO:0000256" key="5">
    <source>
        <dbReference type="ARBA" id="ARBA00023136"/>
    </source>
</evidence>
<evidence type="ECO:0000256" key="3">
    <source>
        <dbReference type="ARBA" id="ARBA00022692"/>
    </source>
</evidence>
<proteinExistence type="inferred from homology"/>
<dbReference type="Gene3D" id="1.20.1250.20">
    <property type="entry name" value="MFS general substrate transporter like domains"/>
    <property type="match status" value="1"/>
</dbReference>
<comment type="subcellular location">
    <subcellularLocation>
        <location evidence="1">Membrane</location>
        <topology evidence="1">Multi-pass membrane protein</topology>
    </subcellularLocation>
</comment>
<evidence type="ECO:0000256" key="4">
    <source>
        <dbReference type="ARBA" id="ARBA00022989"/>
    </source>
</evidence>
<protein>
    <submittedName>
        <fullName evidence="6">Uncharacterized protein</fullName>
    </submittedName>
</protein>
<dbReference type="GO" id="GO:0016020">
    <property type="term" value="C:membrane"/>
    <property type="evidence" value="ECO:0007669"/>
    <property type="project" value="UniProtKB-SubCell"/>
</dbReference>
<comment type="similarity">
    <text evidence="2">Belongs to the major facilitator superfamily. Proton-dependent oligopeptide transporter (POT/PTR) (TC 2.A.17) family.</text>
</comment>
<dbReference type="InterPro" id="IPR000109">
    <property type="entry name" value="POT_fam"/>
</dbReference>
<gene>
    <name evidence="6" type="ORF">F2Q69_00012307</name>
</gene>
<keyword evidence="4" id="KW-1133">Transmembrane helix</keyword>
<dbReference type="AlphaFoldDB" id="A0A8S9QSA0"/>
<dbReference type="InterPro" id="IPR036259">
    <property type="entry name" value="MFS_trans_sf"/>
</dbReference>
<dbReference type="Proteomes" id="UP000712600">
    <property type="component" value="Unassembled WGS sequence"/>
</dbReference>
<dbReference type="GO" id="GO:0022857">
    <property type="term" value="F:transmembrane transporter activity"/>
    <property type="evidence" value="ECO:0007669"/>
    <property type="project" value="InterPro"/>
</dbReference>
<name>A0A8S9QSA0_BRACR</name>
<comment type="caution">
    <text evidence="6">The sequence shown here is derived from an EMBL/GenBank/DDBJ whole genome shotgun (WGS) entry which is preliminary data.</text>
</comment>
<reference evidence="6" key="1">
    <citation type="submission" date="2019-12" db="EMBL/GenBank/DDBJ databases">
        <title>Genome sequencing and annotation of Brassica cretica.</title>
        <authorList>
            <person name="Studholme D.J."/>
            <person name="Sarris P."/>
        </authorList>
    </citation>
    <scope>NUCLEOTIDE SEQUENCE</scope>
    <source>
        <strain evidence="6">PFS-109/04</strain>
        <tissue evidence="6">Leaf</tissue>
    </source>
</reference>